<reference evidence="5 6" key="2">
    <citation type="submission" date="2018-11" db="EMBL/GenBank/DDBJ databases">
        <authorList>
            <consortium name="Pathogen Informatics"/>
        </authorList>
    </citation>
    <scope>NUCLEOTIDE SEQUENCE [LARGE SCALE GENOMIC DNA]</scope>
    <source>
        <strain evidence="5 6">Egypt</strain>
    </source>
</reference>
<dbReference type="InterPro" id="IPR036156">
    <property type="entry name" value="Beta-gal/glucu_dom_sf"/>
</dbReference>
<evidence type="ECO:0000313" key="6">
    <source>
        <dbReference type="Proteomes" id="UP000272942"/>
    </source>
</evidence>
<dbReference type="SUPFAM" id="SSF51445">
    <property type="entry name" value="(Trans)glycosidases"/>
    <property type="match status" value="1"/>
</dbReference>
<evidence type="ECO:0000256" key="1">
    <source>
        <dbReference type="ARBA" id="ARBA00022801"/>
    </source>
</evidence>
<dbReference type="GO" id="GO:0004567">
    <property type="term" value="F:beta-mannosidase activity"/>
    <property type="evidence" value="ECO:0007669"/>
    <property type="project" value="TreeGrafter"/>
</dbReference>
<feature type="chain" id="PRO_5043138306" evidence="3">
    <location>
        <begin position="18"/>
        <end position="467"/>
    </location>
</feature>
<dbReference type="InterPro" id="IPR017853">
    <property type="entry name" value="GH"/>
</dbReference>
<evidence type="ECO:0000313" key="7">
    <source>
        <dbReference type="WBParaSite" id="ECPE_0001501001-mRNA-1"/>
    </source>
</evidence>
<evidence type="ECO:0000259" key="4">
    <source>
        <dbReference type="Pfam" id="PF22666"/>
    </source>
</evidence>
<dbReference type="Proteomes" id="UP000272942">
    <property type="component" value="Unassembled WGS sequence"/>
</dbReference>
<accession>A0A183B6Y5</accession>
<keyword evidence="2" id="KW-0326">Glycosidase</keyword>
<reference evidence="7" key="1">
    <citation type="submission" date="2016-06" db="UniProtKB">
        <authorList>
            <consortium name="WormBaseParasite"/>
        </authorList>
    </citation>
    <scope>IDENTIFICATION</scope>
</reference>
<dbReference type="WBParaSite" id="ECPE_0001501001-mRNA-1">
    <property type="protein sequence ID" value="ECPE_0001501001-mRNA-1"/>
    <property type="gene ID" value="ECPE_0001501001"/>
</dbReference>
<dbReference type="SUPFAM" id="SSF49785">
    <property type="entry name" value="Galactose-binding domain-like"/>
    <property type="match status" value="1"/>
</dbReference>
<dbReference type="PANTHER" id="PTHR43730:SF1">
    <property type="entry name" value="BETA-MANNOSIDASE"/>
    <property type="match status" value="1"/>
</dbReference>
<protein>
    <submittedName>
        <fullName evidence="7">Glyco_hydro_2 domain-containing protein</fullName>
    </submittedName>
</protein>
<dbReference type="PANTHER" id="PTHR43730">
    <property type="entry name" value="BETA-MANNOSIDASE"/>
    <property type="match status" value="1"/>
</dbReference>
<dbReference type="SUPFAM" id="SSF49303">
    <property type="entry name" value="beta-Galactosidase/glucuronidase domain"/>
    <property type="match status" value="1"/>
</dbReference>
<name>A0A183B6Y5_9TREM</name>
<feature type="signal peptide" evidence="3">
    <location>
        <begin position="1"/>
        <end position="17"/>
    </location>
</feature>
<evidence type="ECO:0000313" key="5">
    <source>
        <dbReference type="EMBL" id="VDP92242.1"/>
    </source>
</evidence>
<dbReference type="GO" id="GO:0006516">
    <property type="term" value="P:glycoprotein catabolic process"/>
    <property type="evidence" value="ECO:0007669"/>
    <property type="project" value="TreeGrafter"/>
</dbReference>
<dbReference type="EMBL" id="UZAN01059084">
    <property type="protein sequence ID" value="VDP92242.1"/>
    <property type="molecule type" value="Genomic_DNA"/>
</dbReference>
<evidence type="ECO:0000256" key="2">
    <source>
        <dbReference type="ARBA" id="ARBA00023295"/>
    </source>
</evidence>
<evidence type="ECO:0000256" key="3">
    <source>
        <dbReference type="SAM" id="SignalP"/>
    </source>
</evidence>
<dbReference type="InterPro" id="IPR050887">
    <property type="entry name" value="Beta-mannosidase_GH2"/>
</dbReference>
<feature type="domain" description="Beta-mannosidase-like galactose-binding" evidence="4">
    <location>
        <begin position="28"/>
        <end position="204"/>
    </location>
</feature>
<dbReference type="InterPro" id="IPR008979">
    <property type="entry name" value="Galactose-bd-like_sf"/>
</dbReference>
<keyword evidence="1" id="KW-0378">Hydrolase</keyword>
<gene>
    <name evidence="5" type="ORF">ECPE_LOCUS14970</name>
</gene>
<organism evidence="7">
    <name type="scientific">Echinostoma caproni</name>
    <dbReference type="NCBI Taxonomy" id="27848"/>
    <lineage>
        <taxon>Eukaryota</taxon>
        <taxon>Metazoa</taxon>
        <taxon>Spiralia</taxon>
        <taxon>Lophotrochozoa</taxon>
        <taxon>Platyhelminthes</taxon>
        <taxon>Trematoda</taxon>
        <taxon>Digenea</taxon>
        <taxon>Plagiorchiida</taxon>
        <taxon>Echinostomata</taxon>
        <taxon>Echinostomatoidea</taxon>
        <taxon>Echinostomatidae</taxon>
        <taxon>Echinostoma</taxon>
    </lineage>
</organism>
<dbReference type="Gene3D" id="2.60.120.260">
    <property type="entry name" value="Galactose-binding domain-like"/>
    <property type="match status" value="1"/>
</dbReference>
<dbReference type="Gene3D" id="3.20.20.80">
    <property type="entry name" value="Glycosidases"/>
    <property type="match status" value="1"/>
</dbReference>
<dbReference type="AlphaFoldDB" id="A0A183B6Y5"/>
<dbReference type="OrthoDB" id="2866996at2759"/>
<sequence>MTQWIFCLLCITTVAQSQTTKQVLTGTWTVSDNEEREFTVDTPYGLDSYSALKIGGFLDDPLLDTHDTDYRWVANKNWTFTHVFRVNPDSRRGLVNELVWNELDTFCRVSINDILLDQVNNSFLYRSWHLGNYIRIGGVNILKLECTSTTQVVNQIAKSMKSPPPPDCWPSGFHGECHVNLVRSTQASFGWDWGPAFPIQGFWQPPQLIRSELGCRFGTGFRFFASISNGNNGSVRDFVIAPQTILWNAAVSVEVVFVPPMSDRLRSFCISYIVDDLIPKGGMQCFTRYRIMNKLDVPVNLLIRQSGVTPWWPNGIVTGPHTYRLQLKLITTKGTVLDQTEHTIGFRLFDVIEQPVKPEQLSLGLSFYFRVNGLPVFAKGANWIPSRLLPGRSSGHMRLVNDTLPLGFGSARQLLASAAVAGVNVIRIWGGGRYEPDSFYDEADRLGLMIWHDMMFAVSTYAKQDPG</sequence>
<dbReference type="Pfam" id="PF22666">
    <property type="entry name" value="Glyco_hydro_2_N2"/>
    <property type="match status" value="1"/>
</dbReference>
<keyword evidence="3" id="KW-0732">Signal</keyword>
<dbReference type="InterPro" id="IPR054593">
    <property type="entry name" value="Beta-mannosidase-like_N2"/>
</dbReference>
<keyword evidence="6" id="KW-1185">Reference proteome</keyword>
<proteinExistence type="predicted"/>